<evidence type="ECO:0000313" key="2">
    <source>
        <dbReference type="Proteomes" id="UP000271272"/>
    </source>
</evidence>
<sequence length="189" mass="21206">MTQEDSIVPAPQEDHGRAGRLMESLAKDLPLLKRGSWRREHWEADTLDEALGRLAADDHWVGLAETTQGSIALRRATADQLLSTDGGPVDRSTVYELRLWQPDGHRGRGVLAHELRWLNGAGSAMTRVSSAMEEGAEPCWYRRNEYLQHQSSQRSGRDPGVMTCLEVFIEEPAYSNTVFADELFTGRWG</sequence>
<dbReference type="EMBL" id="RQZC01000021">
    <property type="protein sequence ID" value="RRD26206.1"/>
    <property type="molecule type" value="Genomic_DNA"/>
</dbReference>
<gene>
    <name evidence="1" type="ORF">EII10_10140</name>
</gene>
<proteinExistence type="predicted"/>
<comment type="caution">
    <text evidence="1">The sequence shown here is derived from an EMBL/GenBank/DDBJ whole genome shotgun (WGS) entry which is preliminary data.</text>
</comment>
<reference evidence="1 2" key="1">
    <citation type="submission" date="2018-11" db="EMBL/GenBank/DDBJ databases">
        <title>Genomes From Bacteria Associated with the Canine Oral Cavity: a Test Case for Automated Genome-Based Taxonomic Assignment.</title>
        <authorList>
            <person name="Coil D.A."/>
            <person name="Jospin G."/>
            <person name="Darling A.E."/>
            <person name="Wallis C."/>
            <person name="Davis I.J."/>
            <person name="Harris S."/>
            <person name="Eisen J.A."/>
            <person name="Holcombe L.J."/>
            <person name="O'Flynn C."/>
        </authorList>
    </citation>
    <scope>NUCLEOTIDE SEQUENCE [LARGE SCALE GENOMIC DNA]</scope>
    <source>
        <strain evidence="1 2">OH5050</strain>
    </source>
</reference>
<dbReference type="Proteomes" id="UP000271272">
    <property type="component" value="Unassembled WGS sequence"/>
</dbReference>
<dbReference type="OrthoDB" id="3254141at2"/>
<dbReference type="AlphaFoldDB" id="A0A3P1UY15"/>
<protein>
    <submittedName>
        <fullName evidence="1">Uncharacterized protein</fullName>
    </submittedName>
</protein>
<dbReference type="RefSeq" id="WP_124934390.1">
    <property type="nucleotide sequence ID" value="NZ_RQZC01000021.1"/>
</dbReference>
<name>A0A3P1UY15_9ACTO</name>
<evidence type="ECO:0000313" key="1">
    <source>
        <dbReference type="EMBL" id="RRD26206.1"/>
    </source>
</evidence>
<accession>A0A3P1UY15</accession>
<keyword evidence="2" id="KW-1185">Reference proteome</keyword>
<organism evidence="1 2">
    <name type="scientific">Actinomyces bowdenii</name>
    <dbReference type="NCBI Taxonomy" id="131109"/>
    <lineage>
        <taxon>Bacteria</taxon>
        <taxon>Bacillati</taxon>
        <taxon>Actinomycetota</taxon>
        <taxon>Actinomycetes</taxon>
        <taxon>Actinomycetales</taxon>
        <taxon>Actinomycetaceae</taxon>
        <taxon>Actinomyces</taxon>
    </lineage>
</organism>